<keyword evidence="1" id="KW-0732">Signal</keyword>
<dbReference type="EMBL" id="CALLCH030000016">
    <property type="protein sequence ID" value="CAI4217638.1"/>
    <property type="molecule type" value="Genomic_DNA"/>
</dbReference>
<proteinExistence type="predicted"/>
<organism evidence="2 3">
    <name type="scientific">Parascedosporium putredinis</name>
    <dbReference type="NCBI Taxonomy" id="1442378"/>
    <lineage>
        <taxon>Eukaryota</taxon>
        <taxon>Fungi</taxon>
        <taxon>Dikarya</taxon>
        <taxon>Ascomycota</taxon>
        <taxon>Pezizomycotina</taxon>
        <taxon>Sordariomycetes</taxon>
        <taxon>Hypocreomycetidae</taxon>
        <taxon>Microascales</taxon>
        <taxon>Microascaceae</taxon>
        <taxon>Parascedosporium</taxon>
    </lineage>
</organism>
<evidence type="ECO:0000313" key="2">
    <source>
        <dbReference type="EMBL" id="CAI4217638.1"/>
    </source>
</evidence>
<dbReference type="Proteomes" id="UP000838763">
    <property type="component" value="Unassembled WGS sequence"/>
</dbReference>
<reference evidence="2" key="1">
    <citation type="submission" date="2022-11" db="EMBL/GenBank/DDBJ databases">
        <authorList>
            <person name="Scott C."/>
            <person name="Bruce N."/>
        </authorList>
    </citation>
    <scope>NUCLEOTIDE SEQUENCE</scope>
</reference>
<gene>
    <name evidence="2" type="ORF">PPNO1_LOCUS7243</name>
</gene>
<evidence type="ECO:0000256" key="1">
    <source>
        <dbReference type="SAM" id="SignalP"/>
    </source>
</evidence>
<dbReference type="OrthoDB" id="5336127at2759"/>
<sequence>MKFSSALTFLGLAVVTLASPLESAHDKRACNTNATIACQNACRSVATAACKSCNGNPSCVTACYSARLKSCQNCCAKNCTTC</sequence>
<accession>A0A9P1H7V3</accession>
<feature type="chain" id="PRO_5040319672" evidence="1">
    <location>
        <begin position="19"/>
        <end position="82"/>
    </location>
</feature>
<evidence type="ECO:0000313" key="3">
    <source>
        <dbReference type="Proteomes" id="UP000838763"/>
    </source>
</evidence>
<comment type="caution">
    <text evidence="2">The sequence shown here is derived from an EMBL/GenBank/DDBJ whole genome shotgun (WGS) entry which is preliminary data.</text>
</comment>
<dbReference type="AlphaFoldDB" id="A0A9P1H7V3"/>
<protein>
    <submittedName>
        <fullName evidence="2">Uncharacterized protein</fullName>
    </submittedName>
</protein>
<name>A0A9P1H7V3_9PEZI</name>
<feature type="signal peptide" evidence="1">
    <location>
        <begin position="1"/>
        <end position="18"/>
    </location>
</feature>
<keyword evidence="3" id="KW-1185">Reference proteome</keyword>